<proteinExistence type="predicted"/>
<keyword evidence="4" id="KW-1185">Reference proteome</keyword>
<feature type="transmembrane region" description="Helical" evidence="2">
    <location>
        <begin position="182"/>
        <end position="199"/>
    </location>
</feature>
<evidence type="ECO:0008006" key="5">
    <source>
        <dbReference type="Google" id="ProtNLM"/>
    </source>
</evidence>
<evidence type="ECO:0000313" key="4">
    <source>
        <dbReference type="Proteomes" id="UP001500928"/>
    </source>
</evidence>
<feature type="region of interest" description="Disordered" evidence="1">
    <location>
        <begin position="1"/>
        <end position="35"/>
    </location>
</feature>
<dbReference type="RefSeq" id="WP_345413970.1">
    <property type="nucleotide sequence ID" value="NZ_BAABHO010000014.1"/>
</dbReference>
<evidence type="ECO:0000256" key="1">
    <source>
        <dbReference type="SAM" id="MobiDB-lite"/>
    </source>
</evidence>
<feature type="transmembrane region" description="Helical" evidence="2">
    <location>
        <begin position="145"/>
        <end position="166"/>
    </location>
</feature>
<comment type="caution">
    <text evidence="3">The sequence shown here is derived from an EMBL/GenBank/DDBJ whole genome shotgun (WGS) entry which is preliminary data.</text>
</comment>
<organism evidence="3 4">
    <name type="scientific">Actinomycetospora chlora</name>
    <dbReference type="NCBI Taxonomy" id="663608"/>
    <lineage>
        <taxon>Bacteria</taxon>
        <taxon>Bacillati</taxon>
        <taxon>Actinomycetota</taxon>
        <taxon>Actinomycetes</taxon>
        <taxon>Pseudonocardiales</taxon>
        <taxon>Pseudonocardiaceae</taxon>
        <taxon>Actinomycetospora</taxon>
    </lineage>
</organism>
<evidence type="ECO:0000313" key="3">
    <source>
        <dbReference type="EMBL" id="GAA4786960.1"/>
    </source>
</evidence>
<keyword evidence="2" id="KW-1133">Transmembrane helix</keyword>
<protein>
    <recommendedName>
        <fullName evidence="5">DUF3667 domain-containing protein</fullName>
    </recommendedName>
</protein>
<feature type="transmembrane region" description="Helical" evidence="2">
    <location>
        <begin position="233"/>
        <end position="260"/>
    </location>
</feature>
<keyword evidence="2" id="KW-0812">Transmembrane</keyword>
<dbReference type="Proteomes" id="UP001500928">
    <property type="component" value="Unassembled WGS sequence"/>
</dbReference>
<sequence>MAVRPEHATIPTHAAHGPRHPGPPPPGAFGPHGSTGVWQPAGAARPLRCDSCGLVDRGEYCSRCGWSMGSSGSPTRLVAETFLKVGALRRWATRYWTILRAPLPETLRGFRLGRLSDAAKFFEISVGFYFLCLAPSTLFGENPVVGLVGGALFPLLCWGTTYSLYFRWMRRIAPVRRSSRDFLAFLCLTLGFTFPPMALFNVPDVGGVLALLLIVPVYVYLARTWAWFWGTSWVTCAGVLVPCSLAGALAGSVALLPALLGL</sequence>
<gene>
    <name evidence="3" type="ORF">GCM10023200_21330</name>
</gene>
<evidence type="ECO:0000256" key="2">
    <source>
        <dbReference type="SAM" id="Phobius"/>
    </source>
</evidence>
<accession>A0ABP9AX82</accession>
<name>A0ABP9AX82_9PSEU</name>
<dbReference type="EMBL" id="BAABHO010000014">
    <property type="protein sequence ID" value="GAA4786960.1"/>
    <property type="molecule type" value="Genomic_DNA"/>
</dbReference>
<keyword evidence="2" id="KW-0472">Membrane</keyword>
<feature type="transmembrane region" description="Helical" evidence="2">
    <location>
        <begin position="205"/>
        <end position="221"/>
    </location>
</feature>
<feature type="transmembrane region" description="Helical" evidence="2">
    <location>
        <begin position="121"/>
        <end position="139"/>
    </location>
</feature>
<reference evidence="4" key="1">
    <citation type="journal article" date="2019" name="Int. J. Syst. Evol. Microbiol.">
        <title>The Global Catalogue of Microorganisms (GCM) 10K type strain sequencing project: providing services to taxonomists for standard genome sequencing and annotation.</title>
        <authorList>
            <consortium name="The Broad Institute Genomics Platform"/>
            <consortium name="The Broad Institute Genome Sequencing Center for Infectious Disease"/>
            <person name="Wu L."/>
            <person name="Ma J."/>
        </authorList>
    </citation>
    <scope>NUCLEOTIDE SEQUENCE [LARGE SCALE GENOMIC DNA]</scope>
    <source>
        <strain evidence="4">JCM 17979</strain>
    </source>
</reference>